<feature type="site" description="Electron transfer via tryptophanyl radical" evidence="9">
    <location>
        <position position="381"/>
    </location>
</feature>
<feature type="site" description="Electron transfer via tryptophanyl radical" evidence="9">
    <location>
        <position position="305"/>
    </location>
</feature>
<dbReference type="Gene3D" id="1.25.40.80">
    <property type="match status" value="1"/>
</dbReference>
<gene>
    <name evidence="12" type="ORF">DB43_GF00330</name>
</gene>
<dbReference type="PATRIC" id="fig|83552.4.peg.1355"/>
<evidence type="ECO:0000313" key="13">
    <source>
        <dbReference type="Proteomes" id="UP000031307"/>
    </source>
</evidence>
<dbReference type="GO" id="GO:0032922">
    <property type="term" value="P:circadian regulation of gene expression"/>
    <property type="evidence" value="ECO:0007669"/>
    <property type="project" value="TreeGrafter"/>
</dbReference>
<reference evidence="12 13" key="1">
    <citation type="journal article" date="2014" name="Mol. Biol. Evol.">
        <title>Massive expansion of Ubiquitination-related gene families within the Chlamydiae.</title>
        <authorList>
            <person name="Domman D."/>
            <person name="Collingro A."/>
            <person name="Lagkouvardos I."/>
            <person name="Gehre L."/>
            <person name="Weinmaier T."/>
            <person name="Rattei T."/>
            <person name="Subtil A."/>
            <person name="Horn M."/>
        </authorList>
    </citation>
    <scope>NUCLEOTIDE SEQUENCE [LARGE SCALE GENOMIC DNA]</scope>
    <source>
        <strain evidence="12 13">OEW1</strain>
    </source>
</reference>
<comment type="caution">
    <text evidence="12">The sequence shown here is derived from an EMBL/GenBank/DDBJ whole genome shotgun (WGS) entry which is preliminary data.</text>
</comment>
<accession>A0A0C1C1F1</accession>
<dbReference type="SUPFAM" id="SSF48173">
    <property type="entry name" value="Cryptochrome/photolyase FAD-binding domain"/>
    <property type="match status" value="1"/>
</dbReference>
<dbReference type="GO" id="GO:0005737">
    <property type="term" value="C:cytoplasm"/>
    <property type="evidence" value="ECO:0007669"/>
    <property type="project" value="TreeGrafter"/>
</dbReference>
<dbReference type="PROSITE" id="PS51645">
    <property type="entry name" value="PHR_CRY_ALPHA_BETA"/>
    <property type="match status" value="1"/>
</dbReference>
<dbReference type="InterPro" id="IPR036134">
    <property type="entry name" value="Crypto/Photolyase_FAD-like_sf"/>
</dbReference>
<evidence type="ECO:0000256" key="3">
    <source>
        <dbReference type="ARBA" id="ARBA00014046"/>
    </source>
</evidence>
<evidence type="ECO:0000256" key="4">
    <source>
        <dbReference type="ARBA" id="ARBA00022630"/>
    </source>
</evidence>
<dbReference type="AlphaFoldDB" id="A0A0C1C1F1"/>
<name>A0A0C1C1F1_9BACT</name>
<keyword evidence="6 10" id="KW-0157">Chromophore</keyword>
<evidence type="ECO:0000256" key="5">
    <source>
        <dbReference type="ARBA" id="ARBA00022827"/>
    </source>
</evidence>
<dbReference type="GO" id="GO:0003677">
    <property type="term" value="F:DNA binding"/>
    <property type="evidence" value="ECO:0007669"/>
    <property type="project" value="TreeGrafter"/>
</dbReference>
<feature type="binding site" evidence="8">
    <location>
        <position position="226"/>
    </location>
    <ligand>
        <name>FAD</name>
        <dbReference type="ChEBI" id="CHEBI:57692"/>
    </ligand>
</feature>
<dbReference type="Pfam" id="PF00875">
    <property type="entry name" value="DNA_photolyase"/>
    <property type="match status" value="1"/>
</dbReference>
<keyword evidence="5 8" id="KW-0274">FAD</keyword>
<dbReference type="PANTHER" id="PTHR11455">
    <property type="entry name" value="CRYPTOCHROME"/>
    <property type="match status" value="1"/>
</dbReference>
<feature type="site" description="Electron transfer via tryptophanyl radical" evidence="9">
    <location>
        <position position="358"/>
    </location>
</feature>
<dbReference type="GO" id="GO:0071949">
    <property type="term" value="F:FAD binding"/>
    <property type="evidence" value="ECO:0007669"/>
    <property type="project" value="TreeGrafter"/>
</dbReference>
<dbReference type="InterPro" id="IPR005101">
    <property type="entry name" value="Cryptochr/Photolyase_FAD-bd"/>
</dbReference>
<evidence type="ECO:0000256" key="2">
    <source>
        <dbReference type="ARBA" id="ARBA00013149"/>
    </source>
</evidence>
<sequence>MSMAKVTIVWMRQDLRIEDHPALDAAAQRGSVIPLYIWSPQEEGHWPLGGASKWWLHHSLKSLENDLRSLGLPLIIRKGKSLDCLRDVIKETNADAVFWSRRYEPYAIKRDIQVKSKLSEEGLLAKSFPGNVLYEPWSIQNKQGKPFQVFTFFWKNCLAKEQPLAPLSAPIGVKGKIVEVDSLHIEDLKLLPTTSWDEGIAHTWKPGSVYAKEFLSYFLEGGAHDYNERRDRPDLPGVSRLSPYLHFGEISVRMVWDEIVKKLGFQEAEPYLRQLGWRDFAYHLLYHFPKTPEEPLRQEFAYFPWKENKKLLKVWQKGMTGYPFVDAGMRQLWMTGWMHNRARMVVGSFLVKDLLLPWQTGAQWFWDTLVDADLANNTLGWQWVAGSGADAAPYFRIFNPITQGEKFDPEGSYVRKWVPEIANLPDKWIHKPWEAPLDVLEKAGVKLGQTYPYPIVNHDEARLAALEAFEEIKAAR</sequence>
<evidence type="ECO:0000256" key="1">
    <source>
        <dbReference type="ARBA" id="ARBA00001932"/>
    </source>
</evidence>
<dbReference type="EMBL" id="JSAM01000075">
    <property type="protein sequence ID" value="KIA77491.1"/>
    <property type="molecule type" value="Genomic_DNA"/>
</dbReference>
<feature type="binding site" evidence="8">
    <location>
        <begin position="371"/>
        <end position="373"/>
    </location>
    <ligand>
        <name>FAD</name>
        <dbReference type="ChEBI" id="CHEBI:57692"/>
    </ligand>
</feature>
<comment type="catalytic activity">
    <reaction evidence="7">
        <text>cyclobutadipyrimidine (in DNA) = 2 pyrimidine residues (in DNA).</text>
        <dbReference type="EC" id="4.1.99.3"/>
    </reaction>
</comment>
<dbReference type="EC" id="4.1.99.3" evidence="2"/>
<organism evidence="12 13">
    <name type="scientific">Parachlamydia acanthamoebae</name>
    <dbReference type="NCBI Taxonomy" id="83552"/>
    <lineage>
        <taxon>Bacteria</taxon>
        <taxon>Pseudomonadati</taxon>
        <taxon>Chlamydiota</taxon>
        <taxon>Chlamydiia</taxon>
        <taxon>Parachlamydiales</taxon>
        <taxon>Parachlamydiaceae</taxon>
        <taxon>Parachlamydia</taxon>
    </lineage>
</organism>
<comment type="cofactor">
    <cofactor evidence="8">
        <name>FAD</name>
        <dbReference type="ChEBI" id="CHEBI:57692"/>
    </cofactor>
    <text evidence="8">Binds 1 FAD per subunit.</text>
</comment>
<keyword evidence="4 8" id="KW-0285">Flavoprotein</keyword>
<evidence type="ECO:0000259" key="11">
    <source>
        <dbReference type="PROSITE" id="PS51645"/>
    </source>
</evidence>
<dbReference type="InterPro" id="IPR014729">
    <property type="entry name" value="Rossmann-like_a/b/a_fold"/>
</dbReference>
<evidence type="ECO:0000313" key="12">
    <source>
        <dbReference type="EMBL" id="KIA77491.1"/>
    </source>
</evidence>
<dbReference type="InterPro" id="IPR006050">
    <property type="entry name" value="DNA_photolyase_N"/>
</dbReference>
<comment type="similarity">
    <text evidence="10">Belongs to the DNA photolyase family.</text>
</comment>
<dbReference type="InterPro" id="IPR002081">
    <property type="entry name" value="Cryptochrome/DNA_photolyase_1"/>
</dbReference>
<feature type="binding site" evidence="8">
    <location>
        <position position="271"/>
    </location>
    <ligand>
        <name>FAD</name>
        <dbReference type="ChEBI" id="CHEBI:57692"/>
    </ligand>
</feature>
<dbReference type="GO" id="GO:0000719">
    <property type="term" value="P:photoreactive repair"/>
    <property type="evidence" value="ECO:0007669"/>
    <property type="project" value="UniProtKB-ARBA"/>
</dbReference>
<dbReference type="Gene3D" id="3.40.50.620">
    <property type="entry name" value="HUPs"/>
    <property type="match status" value="1"/>
</dbReference>
<dbReference type="PRINTS" id="PR00147">
    <property type="entry name" value="DNAPHOTLYASE"/>
</dbReference>
<dbReference type="Pfam" id="PF03441">
    <property type="entry name" value="FAD_binding_7"/>
    <property type="match status" value="1"/>
</dbReference>
<dbReference type="Proteomes" id="UP000031307">
    <property type="component" value="Unassembled WGS sequence"/>
</dbReference>
<protein>
    <recommendedName>
        <fullName evidence="3">Deoxyribodipyrimidine photo-lyase</fullName>
        <ecNumber evidence="2">4.1.99.3</ecNumber>
    </recommendedName>
</protein>
<dbReference type="FunFam" id="1.10.579.10:FF:000003">
    <property type="entry name" value="Deoxyribodipyrimidine photo-lyase"/>
    <property type="match status" value="1"/>
</dbReference>
<feature type="domain" description="Photolyase/cryptochrome alpha/beta" evidence="11">
    <location>
        <begin position="5"/>
        <end position="133"/>
    </location>
</feature>
<dbReference type="SUPFAM" id="SSF52425">
    <property type="entry name" value="Cryptochrome/photolyase, N-terminal domain"/>
    <property type="match status" value="1"/>
</dbReference>
<evidence type="ECO:0000256" key="9">
    <source>
        <dbReference type="PIRSR" id="PIRSR602081-2"/>
    </source>
</evidence>
<evidence type="ECO:0000256" key="6">
    <source>
        <dbReference type="ARBA" id="ARBA00022991"/>
    </source>
</evidence>
<dbReference type="InterPro" id="IPR036155">
    <property type="entry name" value="Crypto/Photolyase_N_sf"/>
</dbReference>
<dbReference type="PANTHER" id="PTHR11455:SF18">
    <property type="entry name" value="SI:CH1073-390K14.1"/>
    <property type="match status" value="1"/>
</dbReference>
<dbReference type="Gene3D" id="1.10.579.10">
    <property type="entry name" value="DNA Cyclobutane Dipyrimidine Photolyase, subunit A, domain 3"/>
    <property type="match status" value="1"/>
</dbReference>
<comment type="cofactor">
    <cofactor evidence="1">
        <name>(6R)-5,10-methylene-5,6,7,8-tetrahydrofolate</name>
        <dbReference type="ChEBI" id="CHEBI:15636"/>
    </cofactor>
</comment>
<evidence type="ECO:0000256" key="8">
    <source>
        <dbReference type="PIRSR" id="PIRSR602081-1"/>
    </source>
</evidence>
<dbReference type="GO" id="GO:0003904">
    <property type="term" value="F:deoxyribodipyrimidine photo-lyase activity"/>
    <property type="evidence" value="ECO:0007669"/>
    <property type="project" value="UniProtKB-EC"/>
</dbReference>
<dbReference type="GO" id="GO:0043153">
    <property type="term" value="P:entrainment of circadian clock by photoperiod"/>
    <property type="evidence" value="ECO:0007669"/>
    <property type="project" value="TreeGrafter"/>
</dbReference>
<proteinExistence type="inferred from homology"/>
<evidence type="ECO:0000256" key="7">
    <source>
        <dbReference type="ARBA" id="ARBA00033999"/>
    </source>
</evidence>
<evidence type="ECO:0000256" key="10">
    <source>
        <dbReference type="RuleBase" id="RU004182"/>
    </source>
</evidence>